<evidence type="ECO:0000256" key="4">
    <source>
        <dbReference type="PROSITE-ProRule" id="PRU00094"/>
    </source>
</evidence>
<feature type="region of interest" description="Disordered" evidence="5">
    <location>
        <begin position="37"/>
        <end position="113"/>
    </location>
</feature>
<dbReference type="OrthoDB" id="2162994at2759"/>
<protein>
    <recommendedName>
        <fullName evidence="6">GATA-type domain-containing protein</fullName>
    </recommendedName>
</protein>
<dbReference type="Proteomes" id="UP000242525">
    <property type="component" value="Unassembled WGS sequence"/>
</dbReference>
<dbReference type="PROSITE" id="PS00344">
    <property type="entry name" value="GATA_ZN_FINGER_1"/>
    <property type="match status" value="1"/>
</dbReference>
<keyword evidence="8" id="KW-1185">Reference proteome</keyword>
<dbReference type="CDD" id="cd00202">
    <property type="entry name" value="ZnF_GATA"/>
    <property type="match status" value="1"/>
</dbReference>
<dbReference type="InterPro" id="IPR000679">
    <property type="entry name" value="Znf_GATA"/>
</dbReference>
<feature type="compositionally biased region" description="Pro residues" evidence="5">
    <location>
        <begin position="52"/>
        <end position="66"/>
    </location>
</feature>
<dbReference type="SMART" id="SM00401">
    <property type="entry name" value="ZnF_GATA"/>
    <property type="match status" value="1"/>
</dbReference>
<dbReference type="PANTHER" id="PTHR45658">
    <property type="entry name" value="GATA TRANSCRIPTION FACTOR"/>
    <property type="match status" value="1"/>
</dbReference>
<feature type="domain" description="GATA-type" evidence="6">
    <location>
        <begin position="257"/>
        <end position="311"/>
    </location>
</feature>
<dbReference type="AlphaFoldDB" id="A0A0J9X6N7"/>
<evidence type="ECO:0000259" key="6">
    <source>
        <dbReference type="PROSITE" id="PS50114"/>
    </source>
</evidence>
<dbReference type="Pfam" id="PF00320">
    <property type="entry name" value="GATA"/>
    <property type="match status" value="1"/>
</dbReference>
<accession>A0A0J9X6N7</accession>
<dbReference type="Gene3D" id="3.30.50.10">
    <property type="entry name" value="Erythroid Transcription Factor GATA-1, subunit A"/>
    <property type="match status" value="1"/>
</dbReference>
<keyword evidence="3" id="KW-0862">Zinc</keyword>
<feature type="compositionally biased region" description="Polar residues" evidence="5">
    <location>
        <begin position="37"/>
        <end position="51"/>
    </location>
</feature>
<keyword evidence="2 4" id="KW-0863">Zinc-finger</keyword>
<evidence type="ECO:0000256" key="2">
    <source>
        <dbReference type="ARBA" id="ARBA00022771"/>
    </source>
</evidence>
<dbReference type="InterPro" id="IPR051140">
    <property type="entry name" value="GATA_TF"/>
</dbReference>
<dbReference type="PANTHER" id="PTHR45658:SF132">
    <property type="entry name" value="BIOFILM REGULATOR 1"/>
    <property type="match status" value="1"/>
</dbReference>
<dbReference type="GO" id="GO:0043565">
    <property type="term" value="F:sequence-specific DNA binding"/>
    <property type="evidence" value="ECO:0007669"/>
    <property type="project" value="InterPro"/>
</dbReference>
<gene>
    <name evidence="7" type="ORF">BN980_GECA03s02287g</name>
</gene>
<comment type="caution">
    <text evidence="7">The sequence shown here is derived from an EMBL/GenBank/DDBJ whole genome shotgun (WGS) entry which is preliminary data.</text>
</comment>
<dbReference type="STRING" id="1173061.A0A0J9X6N7"/>
<evidence type="ECO:0000256" key="1">
    <source>
        <dbReference type="ARBA" id="ARBA00022723"/>
    </source>
</evidence>
<evidence type="ECO:0000313" key="8">
    <source>
        <dbReference type="Proteomes" id="UP000242525"/>
    </source>
</evidence>
<dbReference type="SUPFAM" id="SSF57716">
    <property type="entry name" value="Glucocorticoid receptor-like (DNA-binding domain)"/>
    <property type="match status" value="1"/>
</dbReference>
<dbReference type="GO" id="GO:0008270">
    <property type="term" value="F:zinc ion binding"/>
    <property type="evidence" value="ECO:0007669"/>
    <property type="project" value="UniProtKB-KW"/>
</dbReference>
<sequence length="394" mass="42449">MTSILANSNTNYFDPQATPRNSDFALPSFANLTSTIGTGHTAPITNSSYTNAPPPHHQPHVHPPPQHHFQQQQQPQHLQPQSQPPVQQQQHLPQPHHITPPPPPQAHTHPSSAGNFAFYADEAFLERISEVVDTASHLYHVASNFSKNDVALKASKDYQVSHPISVQKLQILSHRCKAASEVLDYWIGKQIQLEQQQHHHHNSLTSSPVLHPGSSLISTPALSAAPEPSMASIPTSIVPPPSGAAGARKHSRKRNRSIDDTVCRHCGTSETPEWRRGPDGARTLCNACGLYHAKMVKKQGTKIAAETIRRRRNSLVSSTASATNGTAVTVPAVSGNNAGNNGSFVGRATVNNPISTSGRLSRPGSISETSDNGRSEGSDNTVSYLGGFTPANRQ</sequence>
<dbReference type="EMBL" id="CCBN010000003">
    <property type="protein sequence ID" value="CDO52454.1"/>
    <property type="molecule type" value="Genomic_DNA"/>
</dbReference>
<feature type="compositionally biased region" description="Polar residues" evidence="5">
    <location>
        <begin position="349"/>
        <end position="370"/>
    </location>
</feature>
<feature type="region of interest" description="Disordered" evidence="5">
    <location>
        <begin position="349"/>
        <end position="394"/>
    </location>
</feature>
<dbReference type="PROSITE" id="PS50114">
    <property type="entry name" value="GATA_ZN_FINGER_2"/>
    <property type="match status" value="1"/>
</dbReference>
<proteinExistence type="predicted"/>
<feature type="region of interest" description="Disordered" evidence="5">
    <location>
        <begin position="228"/>
        <end position="256"/>
    </location>
</feature>
<evidence type="ECO:0000256" key="3">
    <source>
        <dbReference type="ARBA" id="ARBA00022833"/>
    </source>
</evidence>
<evidence type="ECO:0000313" key="7">
    <source>
        <dbReference type="EMBL" id="CDO52454.1"/>
    </source>
</evidence>
<dbReference type="InterPro" id="IPR013088">
    <property type="entry name" value="Znf_NHR/GATA"/>
</dbReference>
<organism evidence="7 8">
    <name type="scientific">Geotrichum candidum</name>
    <name type="common">Oospora lactis</name>
    <name type="synonym">Dipodascus geotrichum</name>
    <dbReference type="NCBI Taxonomy" id="1173061"/>
    <lineage>
        <taxon>Eukaryota</taxon>
        <taxon>Fungi</taxon>
        <taxon>Dikarya</taxon>
        <taxon>Ascomycota</taxon>
        <taxon>Saccharomycotina</taxon>
        <taxon>Dipodascomycetes</taxon>
        <taxon>Dipodascales</taxon>
        <taxon>Dipodascaceae</taxon>
        <taxon>Geotrichum</taxon>
    </lineage>
</organism>
<keyword evidence="1" id="KW-0479">Metal-binding</keyword>
<name>A0A0J9X6N7_GEOCN</name>
<reference evidence="7" key="1">
    <citation type="submission" date="2014-03" db="EMBL/GenBank/DDBJ databases">
        <authorList>
            <person name="Casaregola S."/>
        </authorList>
    </citation>
    <scope>NUCLEOTIDE SEQUENCE [LARGE SCALE GENOMIC DNA]</scope>
    <source>
        <strain evidence="7">CLIB 918</strain>
    </source>
</reference>
<dbReference type="GO" id="GO:0006355">
    <property type="term" value="P:regulation of DNA-templated transcription"/>
    <property type="evidence" value="ECO:0007669"/>
    <property type="project" value="InterPro"/>
</dbReference>
<feature type="compositionally biased region" description="Low complexity" evidence="5">
    <location>
        <begin position="67"/>
        <end position="97"/>
    </location>
</feature>
<evidence type="ECO:0000256" key="5">
    <source>
        <dbReference type="SAM" id="MobiDB-lite"/>
    </source>
</evidence>